<comment type="similarity">
    <text evidence="1">Belongs to the Gfa family.</text>
</comment>
<name>Q89IY1_BRADU</name>
<dbReference type="Pfam" id="PF04828">
    <property type="entry name" value="GFA"/>
    <property type="match status" value="1"/>
</dbReference>
<reference evidence="8" key="1">
    <citation type="journal article" date="2002" name="DNA Res.">
        <title>Complete genomic sequence of nitrogen-fixing symbiotic bacterium Bradyrhizobium japonicum USDA110.</title>
        <authorList>
            <person name="Kaneko T."/>
            <person name="Nakamura Y."/>
            <person name="Sato S."/>
            <person name="Minamisawa K."/>
            <person name="Uchiumi T."/>
            <person name="Sasamoto S."/>
            <person name="Watanabe A."/>
            <person name="Idesawa K."/>
            <person name="Iriguchi M."/>
            <person name="Kawashima K."/>
            <person name="Kohara M."/>
            <person name="Matsumoto M."/>
            <person name="Shimpo S."/>
            <person name="Tsuruoka H."/>
            <person name="Wada T."/>
            <person name="Yamada M."/>
            <person name="Tabata S."/>
        </authorList>
    </citation>
    <scope>NUCLEOTIDE SEQUENCE [LARGE SCALE GENOMIC DNA]</scope>
    <source>
        <strain evidence="8">JCM 10833 / BCRC 13528 / IAM 13628 / NBRC 14792 / USDA 110</strain>
    </source>
</reference>
<protein>
    <submittedName>
        <fullName evidence="7">Bll5503 protein</fullName>
    </submittedName>
</protein>
<accession>Q89IY1</accession>
<evidence type="ECO:0000313" key="7">
    <source>
        <dbReference type="EMBL" id="BAC50768.1"/>
    </source>
</evidence>
<dbReference type="PhylomeDB" id="Q89IY1"/>
<dbReference type="SUPFAM" id="SSF51316">
    <property type="entry name" value="Mss4-like"/>
    <property type="match status" value="1"/>
</dbReference>
<keyword evidence="3" id="KW-0862">Zinc</keyword>
<feature type="domain" description="CENP-V/GFA" evidence="6">
    <location>
        <begin position="29"/>
        <end position="131"/>
    </location>
</feature>
<dbReference type="PROSITE" id="PS51891">
    <property type="entry name" value="CENP_V_GFA"/>
    <property type="match status" value="1"/>
</dbReference>
<dbReference type="eggNOG" id="COG3791">
    <property type="taxonomic scope" value="Bacteria"/>
</dbReference>
<evidence type="ECO:0000313" key="8">
    <source>
        <dbReference type="Proteomes" id="UP000002526"/>
    </source>
</evidence>
<sequence length="164" mass="17400">MREHRPVLRSTPSGPQDPPANPEEGISMIDARCNCGALALSLPGPSSLVAACHCIDCQRRTGAPFGVGAFYPAEAVTISGASKEYVRTAASGGKVRNYFCPDCGSTVWWKPDNLPAMIGVAVGAIADPNYPAPIRSVFEQSKHAWVEITGAQHFQQSSAQKNSD</sequence>
<dbReference type="EnsemblBacteria" id="BAC50768">
    <property type="protein sequence ID" value="BAC50768"/>
    <property type="gene ID" value="BAC50768"/>
</dbReference>
<evidence type="ECO:0000256" key="4">
    <source>
        <dbReference type="ARBA" id="ARBA00023239"/>
    </source>
</evidence>
<evidence type="ECO:0000256" key="1">
    <source>
        <dbReference type="ARBA" id="ARBA00005495"/>
    </source>
</evidence>
<dbReference type="OrthoDB" id="9807246at2"/>
<dbReference type="PANTHER" id="PTHR33337:SF40">
    <property type="entry name" value="CENP-V_GFA DOMAIN-CONTAINING PROTEIN-RELATED"/>
    <property type="match status" value="1"/>
</dbReference>
<organism evidence="7 8">
    <name type="scientific">Bradyrhizobium diazoefficiens (strain JCM 10833 / BCRC 13528 / IAM 13628 / NBRC 14792 / USDA 110)</name>
    <dbReference type="NCBI Taxonomy" id="224911"/>
    <lineage>
        <taxon>Bacteria</taxon>
        <taxon>Pseudomonadati</taxon>
        <taxon>Pseudomonadota</taxon>
        <taxon>Alphaproteobacteria</taxon>
        <taxon>Hyphomicrobiales</taxon>
        <taxon>Nitrobacteraceae</taxon>
        <taxon>Bradyrhizobium</taxon>
    </lineage>
</organism>
<dbReference type="PANTHER" id="PTHR33337">
    <property type="entry name" value="GFA DOMAIN-CONTAINING PROTEIN"/>
    <property type="match status" value="1"/>
</dbReference>
<dbReference type="PATRIC" id="fig|224911.5.peg.5599"/>
<keyword evidence="4" id="KW-0456">Lyase</keyword>
<evidence type="ECO:0000256" key="3">
    <source>
        <dbReference type="ARBA" id="ARBA00022833"/>
    </source>
</evidence>
<dbReference type="InParanoid" id="Q89IY1"/>
<dbReference type="STRING" id="224911.AAV28_24970"/>
<proteinExistence type="inferred from homology"/>
<dbReference type="GO" id="GO:0046872">
    <property type="term" value="F:metal ion binding"/>
    <property type="evidence" value="ECO:0007669"/>
    <property type="project" value="UniProtKB-KW"/>
</dbReference>
<feature type="region of interest" description="Disordered" evidence="5">
    <location>
        <begin position="1"/>
        <end position="23"/>
    </location>
</feature>
<dbReference type="GO" id="GO:0016846">
    <property type="term" value="F:carbon-sulfur lyase activity"/>
    <property type="evidence" value="ECO:0007669"/>
    <property type="project" value="InterPro"/>
</dbReference>
<dbReference type="InterPro" id="IPR011057">
    <property type="entry name" value="Mss4-like_sf"/>
</dbReference>
<evidence type="ECO:0000256" key="5">
    <source>
        <dbReference type="SAM" id="MobiDB-lite"/>
    </source>
</evidence>
<dbReference type="InterPro" id="IPR006913">
    <property type="entry name" value="CENP-V/GFA"/>
</dbReference>
<keyword evidence="2" id="KW-0479">Metal-binding</keyword>
<evidence type="ECO:0000259" key="6">
    <source>
        <dbReference type="PROSITE" id="PS51891"/>
    </source>
</evidence>
<dbReference type="Gene3D" id="3.90.1590.10">
    <property type="entry name" value="glutathione-dependent formaldehyde- activating enzyme (gfa)"/>
    <property type="match status" value="1"/>
</dbReference>
<dbReference type="EMBL" id="BA000040">
    <property type="protein sequence ID" value="BAC50768.1"/>
    <property type="molecule type" value="Genomic_DNA"/>
</dbReference>
<dbReference type="AlphaFoldDB" id="Q89IY1"/>
<gene>
    <name evidence="7" type="ordered locus">bll5503</name>
</gene>
<dbReference type="KEGG" id="bja:bll5503"/>
<keyword evidence="8" id="KW-1185">Reference proteome</keyword>
<dbReference type="Proteomes" id="UP000002526">
    <property type="component" value="Chromosome"/>
</dbReference>
<evidence type="ECO:0000256" key="2">
    <source>
        <dbReference type="ARBA" id="ARBA00022723"/>
    </source>
</evidence>
<dbReference type="HOGENOM" id="CLU_055491_3_4_5"/>